<gene>
    <name evidence="9" type="ORF">LXT13_06235</name>
</gene>
<dbReference type="CDD" id="cd14014">
    <property type="entry name" value="STKc_PknB_like"/>
    <property type="match status" value="1"/>
</dbReference>
<dbReference type="SUPFAM" id="SSF56112">
    <property type="entry name" value="Protein kinase-like (PK-like)"/>
    <property type="match status" value="1"/>
</dbReference>
<feature type="domain" description="Protein kinase" evidence="8">
    <location>
        <begin position="83"/>
        <end position="359"/>
    </location>
</feature>
<keyword evidence="6" id="KW-0175">Coiled coil</keyword>
<dbReference type="GO" id="GO:0016301">
    <property type="term" value="F:kinase activity"/>
    <property type="evidence" value="ECO:0007669"/>
    <property type="project" value="UniProtKB-KW"/>
</dbReference>
<reference evidence="9 10" key="1">
    <citation type="submission" date="2021-12" db="EMBL/GenBank/DDBJ databases">
        <title>Genome seq of P8.</title>
        <authorList>
            <person name="Seo T."/>
        </authorList>
    </citation>
    <scope>NUCLEOTIDE SEQUENCE [LARGE SCALE GENOMIC DNA]</scope>
    <source>
        <strain evidence="9 10">P8</strain>
    </source>
</reference>
<dbReference type="PROSITE" id="PS00108">
    <property type="entry name" value="PROTEIN_KINASE_ST"/>
    <property type="match status" value="1"/>
</dbReference>
<dbReference type="InterPro" id="IPR008271">
    <property type="entry name" value="Ser/Thr_kinase_AS"/>
</dbReference>
<comment type="caution">
    <text evidence="9">The sequence shown here is derived from an EMBL/GenBank/DDBJ whole genome shotgun (WGS) entry which is preliminary data.</text>
</comment>
<organism evidence="9 10">
    <name type="scientific">Pelomonas cellulosilytica</name>
    <dbReference type="NCBI Taxonomy" id="2906762"/>
    <lineage>
        <taxon>Bacteria</taxon>
        <taxon>Pseudomonadati</taxon>
        <taxon>Pseudomonadota</taxon>
        <taxon>Betaproteobacteria</taxon>
        <taxon>Burkholderiales</taxon>
        <taxon>Sphaerotilaceae</taxon>
        <taxon>Roseateles</taxon>
    </lineage>
</organism>
<feature type="binding site" evidence="5">
    <location>
        <position position="114"/>
    </location>
    <ligand>
        <name>ATP</name>
        <dbReference type="ChEBI" id="CHEBI:30616"/>
    </ligand>
</feature>
<evidence type="ECO:0000256" key="1">
    <source>
        <dbReference type="ARBA" id="ARBA00022679"/>
    </source>
</evidence>
<evidence type="ECO:0000256" key="5">
    <source>
        <dbReference type="PROSITE-ProRule" id="PRU10141"/>
    </source>
</evidence>
<keyword evidence="7" id="KW-0472">Membrane</keyword>
<evidence type="ECO:0000256" key="3">
    <source>
        <dbReference type="ARBA" id="ARBA00022777"/>
    </source>
</evidence>
<evidence type="ECO:0000256" key="6">
    <source>
        <dbReference type="SAM" id="Coils"/>
    </source>
</evidence>
<feature type="transmembrane region" description="Helical" evidence="7">
    <location>
        <begin position="378"/>
        <end position="399"/>
    </location>
</feature>
<dbReference type="InterPro" id="IPR017441">
    <property type="entry name" value="Protein_kinase_ATP_BS"/>
</dbReference>
<keyword evidence="4 5" id="KW-0067">ATP-binding</keyword>
<dbReference type="Gene3D" id="1.10.510.10">
    <property type="entry name" value="Transferase(Phosphotransferase) domain 1"/>
    <property type="match status" value="1"/>
</dbReference>
<protein>
    <submittedName>
        <fullName evidence="9">Serine/threonine-protein kinase</fullName>
    </submittedName>
</protein>
<name>A0ABS8XQE3_9BURK</name>
<dbReference type="PANTHER" id="PTHR43289">
    <property type="entry name" value="MITOGEN-ACTIVATED PROTEIN KINASE KINASE KINASE 20-RELATED"/>
    <property type="match status" value="1"/>
</dbReference>
<proteinExistence type="predicted"/>
<keyword evidence="1" id="KW-0808">Transferase</keyword>
<dbReference type="InterPro" id="IPR011009">
    <property type="entry name" value="Kinase-like_dom_sf"/>
</dbReference>
<keyword evidence="10" id="KW-1185">Reference proteome</keyword>
<dbReference type="InterPro" id="IPR000719">
    <property type="entry name" value="Prot_kinase_dom"/>
</dbReference>
<dbReference type="Gene3D" id="1.25.40.10">
    <property type="entry name" value="Tetratricopeptide repeat domain"/>
    <property type="match status" value="2"/>
</dbReference>
<dbReference type="PANTHER" id="PTHR43289:SF34">
    <property type="entry name" value="SERINE_THREONINE-PROTEIN KINASE YBDM-RELATED"/>
    <property type="match status" value="1"/>
</dbReference>
<evidence type="ECO:0000259" key="8">
    <source>
        <dbReference type="PROSITE" id="PS50011"/>
    </source>
</evidence>
<keyword evidence="2 5" id="KW-0547">Nucleotide-binding</keyword>
<evidence type="ECO:0000256" key="2">
    <source>
        <dbReference type="ARBA" id="ARBA00022741"/>
    </source>
</evidence>
<dbReference type="InterPro" id="IPR019734">
    <property type="entry name" value="TPR_rpt"/>
</dbReference>
<dbReference type="SMART" id="SM00028">
    <property type="entry name" value="TPR"/>
    <property type="match status" value="2"/>
</dbReference>
<keyword evidence="7" id="KW-1133">Transmembrane helix</keyword>
<keyword evidence="3 9" id="KW-0418">Kinase</keyword>
<dbReference type="PROSITE" id="PS50011">
    <property type="entry name" value="PROTEIN_KINASE_DOM"/>
    <property type="match status" value="1"/>
</dbReference>
<evidence type="ECO:0000313" key="9">
    <source>
        <dbReference type="EMBL" id="MCE4554048.1"/>
    </source>
</evidence>
<keyword evidence="7" id="KW-0812">Transmembrane</keyword>
<evidence type="ECO:0000256" key="4">
    <source>
        <dbReference type="ARBA" id="ARBA00022840"/>
    </source>
</evidence>
<dbReference type="InterPro" id="IPR011990">
    <property type="entry name" value="TPR-like_helical_dom_sf"/>
</dbReference>
<evidence type="ECO:0000313" key="10">
    <source>
        <dbReference type="Proteomes" id="UP001200741"/>
    </source>
</evidence>
<dbReference type="Proteomes" id="UP001200741">
    <property type="component" value="Unassembled WGS sequence"/>
</dbReference>
<feature type="coiled-coil region" evidence="6">
    <location>
        <begin position="801"/>
        <end position="828"/>
    </location>
</feature>
<evidence type="ECO:0000256" key="7">
    <source>
        <dbReference type="SAM" id="Phobius"/>
    </source>
</evidence>
<dbReference type="SMART" id="SM00220">
    <property type="entry name" value="S_TKc"/>
    <property type="match status" value="1"/>
</dbReference>
<dbReference type="Gene3D" id="3.30.200.20">
    <property type="entry name" value="Phosphorylase Kinase, domain 1"/>
    <property type="match status" value="1"/>
</dbReference>
<sequence>MKLERNDWALLLRHLDTALDLPPAERAAWLEALALQPPRLKQALQQLLTDRARIETEDFLAAGARVDVRPPSPVPVGGRLGPWRLLRELGRGGMATVWLARREDGAHARDVALKLPHPWIGSSVVLERFRRERCILSTLQHPNIAQVLDAGESDGQPWLALEYVDGRPITAYAAERQLTAAARLQLFLPVLRAVQHAHAQLVIHRDIKPANVLVDAAGAVKLLDFGVAKLLADDGLGADTALTREGGHALTPQYASPEQLEGQPLGVASDVYSLGVLLYQLLTSRLPYELRRDGTTGLAQTLRSARIQRPSEVAGDRALRGDIDTMVMKALEHEPGRRYASAEALAQDIERHLASQPILARPAALGYRLRKLWGRQRLVLSASAAVLVALGLGAGAALWQAQLAQAEARRAGAVRDFLAALLRANGSHQRSADQMQRMSVRELLAQGAERIDELKTGAPQAHADLLRLLGEIHEEMGLSEQSLALHRRSVEAARQVYGADARETALAELELAWVQVGTGTLDPALPWIEHARAVLSRRGARDGDYAQARYTEALAFRYKDGPRAVAAAREAVGVLDRSGEGGHRQAMAHQVLGQALQAAGQPAQALPELDEALRLFNALYGPGNMEAAFIESHRSDALQELGRRAEAAQALERMLDTHRRHDSSGARIAGVLVGQSRLWFAGGDRERGRAALDQAAQARARDADPSAMPTALDIDGLRVLRAFAEGDVAATVTTVPGVLARIPEPRHLPRLALLAVLSQAQTAQGQLRAAADSLAQAQAVIGSKGGTAARKFDVARAAARLALAQGDAAAARAALAQAEQALGKAGAEDPDLAVLQAQVALGLGDEFRAIEVTAPDVARLLADDAQLSVPQRGALALVAAQARRHTEPALALQLARLAQRNLLACQVPSSASLAAAAGLVTALTPR</sequence>
<dbReference type="Pfam" id="PF00069">
    <property type="entry name" value="Pkinase"/>
    <property type="match status" value="1"/>
</dbReference>
<dbReference type="PROSITE" id="PS00107">
    <property type="entry name" value="PROTEIN_KINASE_ATP"/>
    <property type="match status" value="1"/>
</dbReference>
<dbReference type="EMBL" id="JAJTWU010000002">
    <property type="protein sequence ID" value="MCE4554048.1"/>
    <property type="molecule type" value="Genomic_DNA"/>
</dbReference>
<dbReference type="Pfam" id="PF13424">
    <property type="entry name" value="TPR_12"/>
    <property type="match status" value="1"/>
</dbReference>
<accession>A0ABS8XQE3</accession>
<dbReference type="RefSeq" id="WP_233370861.1">
    <property type="nucleotide sequence ID" value="NZ_JAJTWU010000002.1"/>
</dbReference>
<dbReference type="SUPFAM" id="SSF48452">
    <property type="entry name" value="TPR-like"/>
    <property type="match status" value="1"/>
</dbReference>